<protein>
    <submittedName>
        <fullName evidence="1">Uncharacterized protein</fullName>
    </submittedName>
</protein>
<proteinExistence type="predicted"/>
<dbReference type="AlphaFoldDB" id="A0A1W6QDY1"/>
<sequence length="52" mass="5983">MNMARLVFGFPELRGKSGSDKILNIPVYEDLSPRIYHYPVAVMSYFSTVMQI</sequence>
<organism evidence="1">
    <name type="scientific">Moorena producens (strain JHB)</name>
    <dbReference type="NCBI Taxonomy" id="1454205"/>
    <lineage>
        <taxon>Bacteria</taxon>
        <taxon>Bacillati</taxon>
        <taxon>Cyanobacteriota</taxon>
        <taxon>Cyanophyceae</taxon>
        <taxon>Coleofasciculales</taxon>
        <taxon>Coleofasciculaceae</taxon>
        <taxon>Moorena</taxon>
    </lineage>
</organism>
<reference evidence="1" key="1">
    <citation type="journal article" date="2017" name="J. Nat. Prod.">
        <title>A Maldiisotopic Approach to Discover Natural Products: Cryptomaldamide, a Hybrid Tripeptide from the Marine Cyanobacterium Moorea producens.</title>
        <authorList>
            <person name="Kinnel R.B."/>
            <person name="Esquenazi E."/>
            <person name="Leao T."/>
            <person name="Moss N."/>
            <person name="Mevers E."/>
            <person name="Pereira A.R."/>
            <person name="Monroe E.A."/>
            <person name="Korobeynikov A."/>
            <person name="Murray T.F."/>
            <person name="Sherman D."/>
            <person name="Gerwick L."/>
            <person name="Dorrestein P.C."/>
            <person name="Gerwick W.H."/>
        </authorList>
    </citation>
    <scope>NUCLEOTIDE SEQUENCE</scope>
    <source>
        <strain evidence="1">JHB</strain>
    </source>
</reference>
<accession>A0A1W6QDY1</accession>
<name>A0A1W6QDY1_MOOP1</name>
<dbReference type="EMBL" id="KY315923">
    <property type="protein sequence ID" value="ARO38315.1"/>
    <property type="molecule type" value="Genomic_DNA"/>
</dbReference>
<evidence type="ECO:0000313" key="1">
    <source>
        <dbReference type="EMBL" id="ARO38315.1"/>
    </source>
</evidence>